<evidence type="ECO:0000259" key="2">
    <source>
        <dbReference type="Pfam" id="PF00135"/>
    </source>
</evidence>
<sequence>MLLPAAVLATVILFVDLYPGVVAQHPSPNSSTLPTVRLDHGIFVGNRNGSVHNFLGIPFALPPTGDRRFRLPEPNLPYNGTYNATAFGDSCPQQSSQIIIPNDEAAQAFNDYALSAVGSVNNTESEDCLHVNVWAPANATAGLKLPVLVWIFGGSFEIGTAAGFNGGVVVQRSLDLGTPVIYVNMNYRLSLFGFLGGEEVKAAGVGNLGLQDRNHEGLFRGAIMQSGSPEPLGDITRNQHDYDTVVNETGCANADDTLQCLRGVSYQSLQAAANKSTGFISMKSLNLVWGPRVDGVFLKDDPHVLIQKKDVANVPFITGNCDDEGTLPSLALTNISTDQETRDYMSSNYLPKASAEQIDQLLELYPADPAMGSPFGTGDNNTVTPQYKRIAALQGDLLLQGLRRFFLANLSDKQNAWSYSFKRGKSKPILGSYHTSDLNGIYDSVVGSELKDFIIRFAVNLDPNSGSTVYWPKYTPESPKLMTLLDGPVPLNITDDDYRKEAMEYGINLMLEFPM</sequence>
<protein>
    <recommendedName>
        <fullName evidence="2">Carboxylesterase type B domain-containing protein</fullName>
    </recommendedName>
</protein>
<evidence type="ECO:0000256" key="1">
    <source>
        <dbReference type="SAM" id="SignalP"/>
    </source>
</evidence>
<reference evidence="3 4" key="1">
    <citation type="submission" date="2019-02" db="EMBL/GenBank/DDBJ databases">
        <title>Genome sequencing of the rare red list fungi Bondarzewia mesenterica.</title>
        <authorList>
            <person name="Buettner E."/>
            <person name="Kellner H."/>
        </authorList>
    </citation>
    <scope>NUCLEOTIDE SEQUENCE [LARGE SCALE GENOMIC DNA]</scope>
    <source>
        <strain evidence="3 4">DSM 108281</strain>
    </source>
</reference>
<dbReference type="SUPFAM" id="SSF53474">
    <property type="entry name" value="alpha/beta-Hydrolases"/>
    <property type="match status" value="1"/>
</dbReference>
<dbReference type="Gene3D" id="3.40.50.1820">
    <property type="entry name" value="alpha/beta hydrolase"/>
    <property type="match status" value="2"/>
</dbReference>
<dbReference type="EMBL" id="SGPL01000237">
    <property type="protein sequence ID" value="THH14966.1"/>
    <property type="molecule type" value="Genomic_DNA"/>
</dbReference>
<dbReference type="Pfam" id="PF00135">
    <property type="entry name" value="COesterase"/>
    <property type="match status" value="2"/>
</dbReference>
<dbReference type="InterPro" id="IPR050309">
    <property type="entry name" value="Type-B_Carboxylest/Lipase"/>
</dbReference>
<organism evidence="3 4">
    <name type="scientific">Bondarzewia mesenterica</name>
    <dbReference type="NCBI Taxonomy" id="1095465"/>
    <lineage>
        <taxon>Eukaryota</taxon>
        <taxon>Fungi</taxon>
        <taxon>Dikarya</taxon>
        <taxon>Basidiomycota</taxon>
        <taxon>Agaricomycotina</taxon>
        <taxon>Agaricomycetes</taxon>
        <taxon>Russulales</taxon>
        <taxon>Bondarzewiaceae</taxon>
        <taxon>Bondarzewia</taxon>
    </lineage>
</organism>
<feature type="chain" id="PRO_5020678314" description="Carboxylesterase type B domain-containing protein" evidence="1">
    <location>
        <begin position="24"/>
        <end position="515"/>
    </location>
</feature>
<evidence type="ECO:0000313" key="4">
    <source>
        <dbReference type="Proteomes" id="UP000310158"/>
    </source>
</evidence>
<dbReference type="InterPro" id="IPR002018">
    <property type="entry name" value="CarbesteraseB"/>
</dbReference>
<dbReference type="OrthoDB" id="408631at2759"/>
<keyword evidence="4" id="KW-1185">Reference proteome</keyword>
<gene>
    <name evidence="3" type="ORF">EW146_g5434</name>
</gene>
<keyword evidence="1" id="KW-0732">Signal</keyword>
<proteinExistence type="predicted"/>
<feature type="domain" description="Carboxylesterase type B" evidence="2">
    <location>
        <begin position="34"/>
        <end position="212"/>
    </location>
</feature>
<dbReference type="Proteomes" id="UP000310158">
    <property type="component" value="Unassembled WGS sequence"/>
</dbReference>
<dbReference type="InterPro" id="IPR029058">
    <property type="entry name" value="AB_hydrolase_fold"/>
</dbReference>
<feature type="domain" description="Carboxylesterase type B" evidence="2">
    <location>
        <begin position="216"/>
        <end position="489"/>
    </location>
</feature>
<accession>A0A4S4LRF5</accession>
<dbReference type="AlphaFoldDB" id="A0A4S4LRF5"/>
<feature type="signal peptide" evidence="1">
    <location>
        <begin position="1"/>
        <end position="23"/>
    </location>
</feature>
<name>A0A4S4LRF5_9AGAM</name>
<comment type="caution">
    <text evidence="3">The sequence shown here is derived from an EMBL/GenBank/DDBJ whole genome shotgun (WGS) entry which is preliminary data.</text>
</comment>
<dbReference type="PANTHER" id="PTHR11559">
    <property type="entry name" value="CARBOXYLESTERASE"/>
    <property type="match status" value="1"/>
</dbReference>
<evidence type="ECO:0000313" key="3">
    <source>
        <dbReference type="EMBL" id="THH14966.1"/>
    </source>
</evidence>